<feature type="transmembrane region" description="Helical" evidence="20">
    <location>
        <begin position="769"/>
        <end position="791"/>
    </location>
</feature>
<dbReference type="GO" id="GO:0006874">
    <property type="term" value="P:intracellular calcium ion homeostasis"/>
    <property type="evidence" value="ECO:0007669"/>
    <property type="project" value="TreeGrafter"/>
</dbReference>
<feature type="transmembrane region" description="Helical" evidence="20">
    <location>
        <begin position="649"/>
        <end position="669"/>
    </location>
</feature>
<dbReference type="PRINTS" id="PR00592">
    <property type="entry name" value="CASENSINGR"/>
</dbReference>
<keyword evidence="5 20" id="KW-0812">Transmembrane</keyword>
<feature type="compositionally biased region" description="Low complexity" evidence="19">
    <location>
        <begin position="899"/>
        <end position="916"/>
    </location>
</feature>
<dbReference type="PROSITE" id="PS00981">
    <property type="entry name" value="G_PROTEIN_RECEP_F3_3"/>
    <property type="match status" value="1"/>
</dbReference>
<dbReference type="EMBL" id="VWPS01000300">
    <property type="protein sequence ID" value="NXE95231.1"/>
    <property type="molecule type" value="Genomic_DNA"/>
</dbReference>
<accession>A0AA97N860</accession>
<dbReference type="PRINTS" id="PR00248">
    <property type="entry name" value="GPCRMGR"/>
</dbReference>
<dbReference type="PANTHER" id="PTHR24061:SF358">
    <property type="entry name" value="EXTRACELLULAR CALCIUM-SENSING RECEPTOR"/>
    <property type="match status" value="1"/>
</dbReference>
<evidence type="ECO:0000256" key="12">
    <source>
        <dbReference type="ARBA" id="ARBA00023136"/>
    </source>
</evidence>
<keyword evidence="14" id="KW-0675">Receptor</keyword>
<dbReference type="InterPro" id="IPR000337">
    <property type="entry name" value="GPCR_3"/>
</dbReference>
<keyword evidence="3" id="KW-1003">Cell membrane</keyword>
<keyword evidence="9" id="KW-0832">Ubl conjugation</keyword>
<feature type="domain" description="G-protein coupled receptors family 3 profile" evidence="22">
    <location>
        <begin position="611"/>
        <end position="875"/>
    </location>
</feature>
<evidence type="ECO:0000256" key="19">
    <source>
        <dbReference type="SAM" id="MobiDB-lite"/>
    </source>
</evidence>
<feature type="region of interest" description="Disordered" evidence="19">
    <location>
        <begin position="891"/>
        <end position="942"/>
    </location>
</feature>
<dbReference type="InterPro" id="IPR001828">
    <property type="entry name" value="ANF_lig-bd_rcpt"/>
</dbReference>
<reference evidence="23" key="1">
    <citation type="submission" date="2022-12" db="EMBL/GenBank/DDBJ databases">
        <title>Bird 10,000 Genomes (B10K) Project - Family phase.</title>
        <authorList>
            <person name="Zhang G."/>
        </authorList>
    </citation>
    <scope>NUCLEOTIDE SEQUENCE</scope>
    <source>
        <strain evidence="23">B10K-CU-030-46</strain>
        <tissue evidence="23">Muscle</tissue>
    </source>
</reference>
<evidence type="ECO:0000256" key="17">
    <source>
        <dbReference type="ARBA" id="ARBA00039746"/>
    </source>
</evidence>
<dbReference type="Gene3D" id="2.10.50.30">
    <property type="entry name" value="GPCR, family 3, nine cysteines domain"/>
    <property type="match status" value="1"/>
</dbReference>
<dbReference type="InterPro" id="IPR038550">
    <property type="entry name" value="GPCR_3_9-Cys_sf"/>
</dbReference>
<evidence type="ECO:0000256" key="1">
    <source>
        <dbReference type="ARBA" id="ARBA00004651"/>
    </source>
</evidence>
<evidence type="ECO:0000256" key="20">
    <source>
        <dbReference type="SAM" id="Phobius"/>
    </source>
</evidence>
<name>A0AA97N860_9PASS</name>
<keyword evidence="12 20" id="KW-0472">Membrane</keyword>
<dbReference type="FunFam" id="3.40.50.2300:FF:000016">
    <property type="entry name" value="Taste 1 receptor member 2"/>
    <property type="match status" value="1"/>
</dbReference>
<dbReference type="PANTHER" id="PTHR24061">
    <property type="entry name" value="CALCIUM-SENSING RECEPTOR-RELATED"/>
    <property type="match status" value="1"/>
</dbReference>
<dbReference type="InterPro" id="IPR028082">
    <property type="entry name" value="Peripla_BP_I"/>
</dbReference>
<keyword evidence="4" id="KW-0597">Phosphoprotein</keyword>
<feature type="chain" id="PRO_5041723940" description="Extracellular calcium-sensing receptor" evidence="21">
    <location>
        <begin position="20"/>
        <end position="994"/>
    </location>
</feature>
<dbReference type="PROSITE" id="PS00979">
    <property type="entry name" value="G_PROTEIN_RECEP_F3_1"/>
    <property type="match status" value="1"/>
</dbReference>
<comment type="similarity">
    <text evidence="2">Belongs to the G-protein coupled receptor 3 family.</text>
</comment>
<keyword evidence="6" id="KW-0479">Metal-binding</keyword>
<evidence type="ECO:0000256" key="11">
    <source>
        <dbReference type="ARBA" id="ARBA00023040"/>
    </source>
</evidence>
<evidence type="ECO:0000256" key="14">
    <source>
        <dbReference type="ARBA" id="ARBA00023170"/>
    </source>
</evidence>
<evidence type="ECO:0000259" key="22">
    <source>
        <dbReference type="PROSITE" id="PS50259"/>
    </source>
</evidence>
<evidence type="ECO:0000256" key="2">
    <source>
        <dbReference type="ARBA" id="ARBA00007242"/>
    </source>
</evidence>
<feature type="transmembrane region" description="Helical" evidence="20">
    <location>
        <begin position="611"/>
        <end position="633"/>
    </location>
</feature>
<feature type="transmembrane region" description="Helical" evidence="20">
    <location>
        <begin position="831"/>
        <end position="853"/>
    </location>
</feature>
<keyword evidence="11" id="KW-0297">G-protein coupled receptor</keyword>
<dbReference type="SUPFAM" id="SSF53822">
    <property type="entry name" value="Periplasmic binding protein-like I"/>
    <property type="match status" value="1"/>
</dbReference>
<dbReference type="FunFam" id="3.40.50.2300:FF:000388">
    <property type="entry name" value="Vomeronasal 2, receptor 23"/>
    <property type="match status" value="1"/>
</dbReference>
<dbReference type="AlphaFoldDB" id="A0AA97N860"/>
<evidence type="ECO:0000256" key="6">
    <source>
        <dbReference type="ARBA" id="ARBA00022723"/>
    </source>
</evidence>
<dbReference type="GO" id="GO:0051924">
    <property type="term" value="P:regulation of calcium ion transport"/>
    <property type="evidence" value="ECO:0007669"/>
    <property type="project" value="TreeGrafter"/>
</dbReference>
<dbReference type="FunFam" id="2.10.50.30:FF:000002">
    <property type="entry name" value="Vomeronasal 2 receptor, h1"/>
    <property type="match status" value="1"/>
</dbReference>
<feature type="region of interest" description="Disordered" evidence="19">
    <location>
        <begin position="956"/>
        <end position="994"/>
    </location>
</feature>
<feature type="signal peptide" evidence="21">
    <location>
        <begin position="1"/>
        <end position="19"/>
    </location>
</feature>
<keyword evidence="10 20" id="KW-1133">Transmembrane helix</keyword>
<evidence type="ECO:0000256" key="8">
    <source>
        <dbReference type="ARBA" id="ARBA00022837"/>
    </source>
</evidence>
<evidence type="ECO:0000256" key="10">
    <source>
        <dbReference type="ARBA" id="ARBA00022989"/>
    </source>
</evidence>
<dbReference type="CDD" id="cd15282">
    <property type="entry name" value="7tmC_CaSR"/>
    <property type="match status" value="1"/>
</dbReference>
<dbReference type="Gene3D" id="3.40.50.2300">
    <property type="match status" value="2"/>
</dbReference>
<dbReference type="Pfam" id="PF01094">
    <property type="entry name" value="ANF_receptor"/>
    <property type="match status" value="1"/>
</dbReference>
<dbReference type="InterPro" id="IPR011500">
    <property type="entry name" value="GPCR_3_9-Cys_dom"/>
</dbReference>
<dbReference type="InterPro" id="IPR017979">
    <property type="entry name" value="GPCR_3_CS"/>
</dbReference>
<keyword evidence="15" id="KW-0325">Glycoprotein</keyword>
<evidence type="ECO:0000256" key="18">
    <source>
        <dbReference type="ARBA" id="ARBA00093527"/>
    </source>
</evidence>
<feature type="transmembrane region" description="Helical" evidence="20">
    <location>
        <begin position="724"/>
        <end position="743"/>
    </location>
</feature>
<evidence type="ECO:0000256" key="13">
    <source>
        <dbReference type="ARBA" id="ARBA00023157"/>
    </source>
</evidence>
<evidence type="ECO:0000313" key="23">
    <source>
        <dbReference type="EMBL" id="NXE95231.1"/>
    </source>
</evidence>
<evidence type="ECO:0000256" key="3">
    <source>
        <dbReference type="ARBA" id="ARBA00022475"/>
    </source>
</evidence>
<evidence type="ECO:0000256" key="16">
    <source>
        <dbReference type="ARBA" id="ARBA00023224"/>
    </source>
</evidence>
<feature type="non-terminal residue" evidence="23">
    <location>
        <position position="994"/>
    </location>
</feature>
<evidence type="ECO:0000256" key="21">
    <source>
        <dbReference type="SAM" id="SignalP"/>
    </source>
</evidence>
<dbReference type="GO" id="GO:0005509">
    <property type="term" value="F:calcium ion binding"/>
    <property type="evidence" value="ECO:0007669"/>
    <property type="project" value="TreeGrafter"/>
</dbReference>
<keyword evidence="7 21" id="KW-0732">Signal</keyword>
<evidence type="ECO:0000256" key="15">
    <source>
        <dbReference type="ARBA" id="ARBA00023180"/>
    </source>
</evidence>
<evidence type="ECO:0000256" key="5">
    <source>
        <dbReference type="ARBA" id="ARBA00022692"/>
    </source>
</evidence>
<comment type="subunit">
    <text evidence="18">Homodimer; disulfide-linked. Interacts with VCP. Interacts with ARRB1.</text>
</comment>
<dbReference type="GO" id="GO:0005513">
    <property type="term" value="P:detection of calcium ion"/>
    <property type="evidence" value="ECO:0007669"/>
    <property type="project" value="TreeGrafter"/>
</dbReference>
<dbReference type="GO" id="GO:0005886">
    <property type="term" value="C:plasma membrane"/>
    <property type="evidence" value="ECO:0007669"/>
    <property type="project" value="UniProtKB-SubCell"/>
</dbReference>
<dbReference type="Pfam" id="PF00003">
    <property type="entry name" value="7tm_3"/>
    <property type="match status" value="1"/>
</dbReference>
<evidence type="ECO:0000256" key="4">
    <source>
        <dbReference type="ARBA" id="ARBA00022553"/>
    </source>
</evidence>
<dbReference type="Pfam" id="PF07562">
    <property type="entry name" value="NCD3G"/>
    <property type="match status" value="1"/>
</dbReference>
<evidence type="ECO:0000256" key="9">
    <source>
        <dbReference type="ARBA" id="ARBA00022843"/>
    </source>
</evidence>
<feature type="transmembrane region" description="Helical" evidence="20">
    <location>
        <begin position="681"/>
        <end position="703"/>
    </location>
</feature>
<gene>
    <name evidence="23" type="primary">Casr</name>
    <name evidence="23" type="ORF">MENNOV_R13905</name>
</gene>
<sequence length="994" mass="111412">MTSYSCCLILLLFTWNTAAYGPNQRAQKKGDIILGGLFPIHFGVAAKDQDLKSRPESVECIRYNFRGFRWLQAMIFAIEEINSSPTLLPNMTLGYRIFDTCNTVSKALEATLSFVAQNKIDSLNLDEFCNCSEHIPSTIAVVGATGSGISTAVANLLGLFYIPQVSYASSSRLLSNKNQFKSFLRTIPNDEHQATAMADIIEYFRWNWVGTIAADDDYGRPGIEKFREEAEERDICIDFSELISQYSDEEEIQQVVEVIQNSTARVIVVFSSGPDLEPLIKEIVRRNITGKIWLASEAWASSSLIAMPEFFRVIGSTIGFALKAGQIPGFREFLQKVHPKKSTNNGFAKEFWEETFNCYLPDGSKNSPASTSFHKGHEEGLGAGNGTSAFRPPCTGDENITSVETPYMDYTHLRISYNVYLAVYSIAHALQDIYTCTPGKGLFTNGSCADIKKVEAWQVLKHLRHLNFTNNMGEQVDFDEFGDLVGNYSIINWHLSPEDGSVVFEEVGHYNVYAKKGERLFINENKILWGGFSKEVPFSNCSRDCLPGTRKGIIEGEPTCCFECVDCPDGEYSDETDASACDKCPEDYWSNENHTSCIPKQIEFLAWTEPFGIALTLFAVLGIFLTSFVLGVFTKFRNTPIVKATNRELSYLLLFSLLCCFSSSLFFIGEPQNWTCRLRQPAFGISFVLCISCILVKTNRVLLVFEAKIPTSLHRKWWGLNLQFLLVFLCTFVQIVICVIWLYTAPPSSYRNHELEDEIIFITCHEGSLMALGFLIGYTCLLAAICFFFAFKSRKLPENFNEAKFITFSMLIFFIVWISFIPAYASTYGKFVSAVEVIAILAASFGLLACIFFNKVYIILFKPSRNTIEEVRCSTAAHAFKVAARATLRRSNVSRKRSNSLGGSTGSTPSSSISSKSNHEDPFPLPASAERQRQQQRGCKQKVSFGSGTVTLSLSFEEPQKNAMANRNAKRRNSLEAQNSDDSLMRHRALLPLQ</sequence>
<dbReference type="CDD" id="cd06364">
    <property type="entry name" value="PBP1_CaSR"/>
    <property type="match status" value="1"/>
</dbReference>
<keyword evidence="24" id="KW-1185">Reference proteome</keyword>
<keyword evidence="16" id="KW-0807">Transducer</keyword>
<dbReference type="InterPro" id="IPR017978">
    <property type="entry name" value="GPCR_3_C"/>
</dbReference>
<proteinExistence type="inferred from homology"/>
<keyword evidence="13" id="KW-1015">Disulfide bond</keyword>
<evidence type="ECO:0000313" key="24">
    <source>
        <dbReference type="Proteomes" id="UP000521578"/>
    </source>
</evidence>
<dbReference type="GO" id="GO:0004930">
    <property type="term" value="F:G protein-coupled receptor activity"/>
    <property type="evidence" value="ECO:0007669"/>
    <property type="project" value="UniProtKB-KW"/>
</dbReference>
<dbReference type="InterPro" id="IPR000068">
    <property type="entry name" value="GPCR_3_Ca_sens_rcpt-rel"/>
</dbReference>
<keyword evidence="8" id="KW-0106">Calcium</keyword>
<feature type="non-terminal residue" evidence="23">
    <location>
        <position position="1"/>
    </location>
</feature>
<organism evidence="23">
    <name type="scientific">Menura novaehollandiae</name>
    <name type="common">superb lyrebird</name>
    <dbReference type="NCBI Taxonomy" id="47692"/>
    <lineage>
        <taxon>Eukaryota</taxon>
        <taxon>Metazoa</taxon>
        <taxon>Chordata</taxon>
        <taxon>Craniata</taxon>
        <taxon>Vertebrata</taxon>
        <taxon>Euteleostomi</taxon>
        <taxon>Archelosauria</taxon>
        <taxon>Archosauria</taxon>
        <taxon>Dinosauria</taxon>
        <taxon>Saurischia</taxon>
        <taxon>Theropoda</taxon>
        <taxon>Coelurosauria</taxon>
        <taxon>Aves</taxon>
        <taxon>Neognathae</taxon>
        <taxon>Neoaves</taxon>
        <taxon>Telluraves</taxon>
        <taxon>Australaves</taxon>
        <taxon>Passeriformes</taxon>
        <taxon>Menuridae</taxon>
        <taxon>Menura</taxon>
    </lineage>
</organism>
<feature type="transmembrane region" description="Helical" evidence="20">
    <location>
        <begin position="803"/>
        <end position="825"/>
    </location>
</feature>
<evidence type="ECO:0000256" key="7">
    <source>
        <dbReference type="ARBA" id="ARBA00022729"/>
    </source>
</evidence>
<dbReference type="PROSITE" id="PS00980">
    <property type="entry name" value="G_PROTEIN_RECEP_F3_2"/>
    <property type="match status" value="1"/>
</dbReference>
<protein>
    <recommendedName>
        <fullName evidence="17">Extracellular calcium-sensing receptor</fullName>
    </recommendedName>
</protein>
<comment type="subcellular location">
    <subcellularLocation>
        <location evidence="1">Cell membrane</location>
        <topology evidence="1">Multi-pass membrane protein</topology>
    </subcellularLocation>
</comment>
<dbReference type="Proteomes" id="UP000521578">
    <property type="component" value="Unassembled WGS sequence"/>
</dbReference>
<dbReference type="PROSITE" id="PS50259">
    <property type="entry name" value="G_PROTEIN_RECEP_F3_4"/>
    <property type="match status" value="1"/>
</dbReference>
<comment type="caution">
    <text evidence="23">The sequence shown here is derived from an EMBL/GenBank/DDBJ whole genome shotgun (WGS) entry which is preliminary data.</text>
</comment>